<feature type="domain" description="Berberine/berberine-like" evidence="1">
    <location>
        <begin position="88"/>
        <end position="122"/>
    </location>
</feature>
<evidence type="ECO:0000313" key="2">
    <source>
        <dbReference type="EMBL" id="KAG9186767.1"/>
    </source>
</evidence>
<name>A0AAD4FBL1_9PLEO</name>
<comment type="caution">
    <text evidence="2">The sequence shown here is derived from an EMBL/GenBank/DDBJ whole genome shotgun (WGS) entry which is preliminary data.</text>
</comment>
<dbReference type="GO" id="GO:0050660">
    <property type="term" value="F:flavin adenine dinucleotide binding"/>
    <property type="evidence" value="ECO:0007669"/>
    <property type="project" value="InterPro"/>
</dbReference>
<dbReference type="Gene3D" id="3.40.462.20">
    <property type="match status" value="1"/>
</dbReference>
<gene>
    <name evidence="2" type="ORF">G6011_09875</name>
</gene>
<evidence type="ECO:0000313" key="3">
    <source>
        <dbReference type="Proteomes" id="UP001199106"/>
    </source>
</evidence>
<sequence length="136" mass="14888">MGSQNTTDPGNFTTIGLSGGPGVHSTLATHWGALHPGWRRTCLYSIATGATVDSKTAGSAKEALKSSVYWRAKVKEPMWEERVEGSGTYMNEANPFMSTFQHVFDGDNYGALREVKRKYDPSGNLLLLAGVGMEWW</sequence>
<proteinExistence type="predicted"/>
<protein>
    <recommendedName>
        <fullName evidence="1">Berberine/berberine-like domain-containing protein</fullName>
    </recommendedName>
</protein>
<dbReference type="Gene3D" id="3.30.465.10">
    <property type="match status" value="1"/>
</dbReference>
<dbReference type="InterPro" id="IPR012951">
    <property type="entry name" value="BBE"/>
</dbReference>
<dbReference type="EMBL" id="JAANER010000008">
    <property type="protein sequence ID" value="KAG9186767.1"/>
    <property type="molecule type" value="Genomic_DNA"/>
</dbReference>
<accession>A0AAD4FBL1</accession>
<dbReference type="InterPro" id="IPR016169">
    <property type="entry name" value="FAD-bd_PCMH_sub2"/>
</dbReference>
<dbReference type="Pfam" id="PF08031">
    <property type="entry name" value="BBE"/>
    <property type="match status" value="1"/>
</dbReference>
<dbReference type="Proteomes" id="UP001199106">
    <property type="component" value="Unassembled WGS sequence"/>
</dbReference>
<dbReference type="AlphaFoldDB" id="A0AAD4FBL1"/>
<organism evidence="2 3">
    <name type="scientific">Alternaria panax</name>
    <dbReference type="NCBI Taxonomy" id="48097"/>
    <lineage>
        <taxon>Eukaryota</taxon>
        <taxon>Fungi</taxon>
        <taxon>Dikarya</taxon>
        <taxon>Ascomycota</taxon>
        <taxon>Pezizomycotina</taxon>
        <taxon>Dothideomycetes</taxon>
        <taxon>Pleosporomycetidae</taxon>
        <taxon>Pleosporales</taxon>
        <taxon>Pleosporineae</taxon>
        <taxon>Pleosporaceae</taxon>
        <taxon>Alternaria</taxon>
        <taxon>Alternaria sect. Panax</taxon>
    </lineage>
</organism>
<evidence type="ECO:0000259" key="1">
    <source>
        <dbReference type="Pfam" id="PF08031"/>
    </source>
</evidence>
<keyword evidence="3" id="KW-1185">Reference proteome</keyword>
<reference evidence="2" key="1">
    <citation type="submission" date="2021-07" db="EMBL/GenBank/DDBJ databases">
        <title>Genome Resource of American Ginseng Black Spot Pathogen Alternaria panax.</title>
        <authorList>
            <person name="Qiu C."/>
            <person name="Wang W."/>
            <person name="Liu Z."/>
        </authorList>
    </citation>
    <scope>NUCLEOTIDE SEQUENCE</scope>
    <source>
        <strain evidence="2">BNCC115425</strain>
    </source>
</reference>
<dbReference type="GO" id="GO:0016491">
    <property type="term" value="F:oxidoreductase activity"/>
    <property type="evidence" value="ECO:0007669"/>
    <property type="project" value="InterPro"/>
</dbReference>